<dbReference type="EnsemblMetazoa" id="PHUM353480-RA">
    <property type="protein sequence ID" value="PHUM353480-PA"/>
    <property type="gene ID" value="PHUM353480"/>
</dbReference>
<evidence type="ECO:0000313" key="8">
    <source>
        <dbReference type="EnsemblMetazoa" id="PHUM353480-PA"/>
    </source>
</evidence>
<dbReference type="SUPFAM" id="SSF51445">
    <property type="entry name" value="(Trans)glycosidases"/>
    <property type="match status" value="1"/>
</dbReference>
<evidence type="ECO:0000313" key="7">
    <source>
        <dbReference type="EMBL" id="EEB15180.1"/>
    </source>
</evidence>
<dbReference type="STRING" id="121224.E0VP74"/>
<feature type="domain" description="Alpha-L-iduronidase C-terminal" evidence="6">
    <location>
        <begin position="438"/>
        <end position="526"/>
    </location>
</feature>
<dbReference type="CTD" id="8232013"/>
<dbReference type="VEuPathDB" id="VectorBase:PHUM353480"/>
<sequence>MACNALSLEIWSKPKFNNIIVVKNFWKSTGLSPPGDFKDRQKFLLSNDENINLDLIGSLPNGGIQKIRIHWMLDLVKIRKWTFELTNEPDVKQYNTYNFTLENYIDYFRSSESAVRIIAGPGGLFRNNRKVHFLCWGLLDYCNSNPCNLDVITFHRKGNGYGSRVVDEGIELIDTLISNYKNLKGLSFGNDEADIMAGWYKPFEWRGDVRYAALIVQVIIGHVKEMIVKRNLPFEILSNDNAFINFSPHYFTQRTLLARFQMNNTIPSHVQFFKKPAYSVMALLSLLGNYLIDIHYEPSERGLSYMMINNKFQSTFIGVITNDRATNDSYVVDYSKSIDVRIKIALKMYKPKGKYVGYIMDNALTNPYKIWKEGGSPDFPTFDLRRRMRKVEGFERVAFHDLNPNNTYFKYVFKNVLIPSVFCINICYEGIEEPGRVTDLRYVKIYDKELLLLWKDTLVDNRCILTYVVEFRNDKNKTFNRINSEDTIFLSYHFDGLIKNGTVDVKGEYRVAAIDYWNRMGPYSNVIVVQ</sequence>
<evidence type="ECO:0000256" key="1">
    <source>
        <dbReference type="ARBA" id="ARBA00008875"/>
    </source>
</evidence>
<dbReference type="eggNOG" id="ENOG502QRES">
    <property type="taxonomic scope" value="Eukaryota"/>
</dbReference>
<proteinExistence type="inferred from homology"/>
<dbReference type="InterPro" id="IPR003961">
    <property type="entry name" value="FN3_dom"/>
</dbReference>
<dbReference type="EMBL" id="AAZO01004104">
    <property type="status" value="NOT_ANNOTATED_CDS"/>
    <property type="molecule type" value="Genomic_DNA"/>
</dbReference>
<keyword evidence="3" id="KW-0326">Glycosidase</keyword>
<dbReference type="KEGG" id="phu:Phum_PHUM353480"/>
<dbReference type="SUPFAM" id="SSF51011">
    <property type="entry name" value="Glycosyl hydrolase domain"/>
    <property type="match status" value="1"/>
</dbReference>
<dbReference type="InterPro" id="IPR049166">
    <property type="entry name" value="GH39_cat"/>
</dbReference>
<evidence type="ECO:0000256" key="3">
    <source>
        <dbReference type="ARBA" id="ARBA00023295"/>
    </source>
</evidence>
<protein>
    <submittedName>
        <fullName evidence="7 8">Uncharacterized protein</fullName>
    </submittedName>
</protein>
<dbReference type="GO" id="GO:0003940">
    <property type="term" value="F:L-iduronidase activity"/>
    <property type="evidence" value="ECO:0007669"/>
    <property type="project" value="TreeGrafter"/>
</dbReference>
<dbReference type="PANTHER" id="PTHR12631:SF8">
    <property type="entry name" value="ALPHA-L-IDURONIDASE"/>
    <property type="match status" value="1"/>
</dbReference>
<dbReference type="InterPro" id="IPR051923">
    <property type="entry name" value="Glycosyl_Hydrolase_39"/>
</dbReference>
<dbReference type="Gene3D" id="2.60.40.1500">
    <property type="entry name" value="Glycosyl hydrolase domain, family 39"/>
    <property type="match status" value="1"/>
</dbReference>
<keyword evidence="2" id="KW-0378">Hydrolase</keyword>
<dbReference type="Pfam" id="PF21200">
    <property type="entry name" value="Glyco_hydro_39_C"/>
    <property type="match status" value="1"/>
</dbReference>
<dbReference type="Gene3D" id="2.60.40.10">
    <property type="entry name" value="Immunoglobulins"/>
    <property type="match status" value="1"/>
</dbReference>
<dbReference type="OMA" id="CINICYE"/>
<reference evidence="7" key="1">
    <citation type="submission" date="2007-04" db="EMBL/GenBank/DDBJ databases">
        <title>Annotation of Pediculus humanus corporis strain USDA.</title>
        <authorList>
            <person name="Kirkness E."/>
            <person name="Hannick L."/>
            <person name="Hass B."/>
            <person name="Bruggner R."/>
            <person name="Lawson D."/>
            <person name="Bidwell S."/>
            <person name="Joardar V."/>
            <person name="Caler E."/>
            <person name="Walenz B."/>
            <person name="Inman J."/>
            <person name="Schobel S."/>
            <person name="Galinsky K."/>
            <person name="Amedeo P."/>
            <person name="Strausberg R."/>
        </authorList>
    </citation>
    <scope>NUCLEOTIDE SEQUENCE</scope>
    <source>
        <strain evidence="7">USDA</strain>
    </source>
</reference>
<dbReference type="InterPro" id="IPR013783">
    <property type="entry name" value="Ig-like_fold"/>
</dbReference>
<dbReference type="Gene3D" id="3.20.20.80">
    <property type="entry name" value="Glycosidases"/>
    <property type="match status" value="2"/>
</dbReference>
<dbReference type="GO" id="GO:0005975">
    <property type="term" value="P:carbohydrate metabolic process"/>
    <property type="evidence" value="ECO:0007669"/>
    <property type="project" value="InterPro"/>
</dbReference>
<comment type="similarity">
    <text evidence="1">Belongs to the glycosyl hydrolase 39 family.</text>
</comment>
<dbReference type="InParanoid" id="E0VP74"/>
<dbReference type="CDD" id="cd00063">
    <property type="entry name" value="FN3"/>
    <property type="match status" value="1"/>
</dbReference>
<evidence type="ECO:0000256" key="4">
    <source>
        <dbReference type="PIRSR" id="PIRSR600514-1"/>
    </source>
</evidence>
<reference evidence="7" key="2">
    <citation type="submission" date="2007-04" db="EMBL/GenBank/DDBJ databases">
        <title>The genome of the human body louse.</title>
        <authorList>
            <consortium name="The Human Body Louse Genome Consortium"/>
            <person name="Kirkness E."/>
            <person name="Walenz B."/>
            <person name="Hass B."/>
            <person name="Bruggner R."/>
            <person name="Strausberg R."/>
        </authorList>
    </citation>
    <scope>NUCLEOTIDE SEQUENCE</scope>
    <source>
        <strain evidence="7">USDA</strain>
    </source>
</reference>
<keyword evidence="9" id="KW-1185">Reference proteome</keyword>
<evidence type="ECO:0000259" key="5">
    <source>
        <dbReference type="Pfam" id="PF01229"/>
    </source>
</evidence>
<dbReference type="EMBL" id="AAZO01004105">
    <property type="status" value="NOT_ANNOTATED_CDS"/>
    <property type="molecule type" value="Genomic_DNA"/>
</dbReference>
<dbReference type="Pfam" id="PF01229">
    <property type="entry name" value="Glyco_hydro_39"/>
    <property type="match status" value="1"/>
</dbReference>
<dbReference type="AlphaFoldDB" id="E0VP74"/>
<reference evidence="8" key="3">
    <citation type="submission" date="2020-05" db="UniProtKB">
        <authorList>
            <consortium name="EnsemblMetazoa"/>
        </authorList>
    </citation>
    <scope>IDENTIFICATION</scope>
    <source>
        <strain evidence="8">USDA</strain>
    </source>
</reference>
<dbReference type="InterPro" id="IPR036116">
    <property type="entry name" value="FN3_sf"/>
</dbReference>
<accession>E0VP74</accession>
<evidence type="ECO:0000256" key="2">
    <source>
        <dbReference type="ARBA" id="ARBA00022801"/>
    </source>
</evidence>
<organism>
    <name type="scientific">Pediculus humanus subsp. corporis</name>
    <name type="common">Body louse</name>
    <dbReference type="NCBI Taxonomy" id="121224"/>
    <lineage>
        <taxon>Eukaryota</taxon>
        <taxon>Metazoa</taxon>
        <taxon>Ecdysozoa</taxon>
        <taxon>Arthropoda</taxon>
        <taxon>Hexapoda</taxon>
        <taxon>Insecta</taxon>
        <taxon>Pterygota</taxon>
        <taxon>Neoptera</taxon>
        <taxon>Paraneoptera</taxon>
        <taxon>Psocodea</taxon>
        <taxon>Troctomorpha</taxon>
        <taxon>Phthiraptera</taxon>
        <taxon>Anoplura</taxon>
        <taxon>Pediculidae</taxon>
        <taxon>Pediculus</taxon>
    </lineage>
</organism>
<dbReference type="PANTHER" id="PTHR12631">
    <property type="entry name" value="ALPHA-L-IDURONIDASE"/>
    <property type="match status" value="1"/>
</dbReference>
<dbReference type="SUPFAM" id="SSF49265">
    <property type="entry name" value="Fibronectin type III"/>
    <property type="match status" value="1"/>
</dbReference>
<name>E0VP74_PEDHC</name>
<dbReference type="Proteomes" id="UP000009046">
    <property type="component" value="Unassembled WGS sequence"/>
</dbReference>
<dbReference type="InterPro" id="IPR000514">
    <property type="entry name" value="Glyco_hydro_39"/>
</dbReference>
<feature type="active site" description="Proton donor" evidence="4">
    <location>
        <position position="88"/>
    </location>
</feature>
<dbReference type="FunCoup" id="E0VP74">
    <property type="interactions" value="77"/>
</dbReference>
<dbReference type="OrthoDB" id="15153at2759"/>
<gene>
    <name evidence="8" type="primary">8232013</name>
    <name evidence="7" type="ORF">Phum_PHUM353480</name>
</gene>
<evidence type="ECO:0000313" key="9">
    <source>
        <dbReference type="Proteomes" id="UP000009046"/>
    </source>
</evidence>
<feature type="domain" description="Glycosyl hydrolases family 39 N-terminal catalytic" evidence="5">
    <location>
        <begin position="77"/>
        <end position="392"/>
    </location>
</feature>
<dbReference type="GeneID" id="8232013"/>
<dbReference type="PRINTS" id="PR00745">
    <property type="entry name" value="GLHYDRLASE39"/>
</dbReference>
<evidence type="ECO:0000259" key="6">
    <source>
        <dbReference type="Pfam" id="PF21200"/>
    </source>
</evidence>
<dbReference type="InterPro" id="IPR017853">
    <property type="entry name" value="GH"/>
</dbReference>
<dbReference type="RefSeq" id="XP_002427918.1">
    <property type="nucleotide sequence ID" value="XM_002427873.1"/>
</dbReference>
<dbReference type="InterPro" id="IPR049167">
    <property type="entry name" value="GH39_C"/>
</dbReference>
<dbReference type="EMBL" id="DS235357">
    <property type="protein sequence ID" value="EEB15180.1"/>
    <property type="molecule type" value="Genomic_DNA"/>
</dbReference>
<dbReference type="HOGENOM" id="CLU_028716_0_0_1"/>